<gene>
    <name evidence="3" type="ORF">BK138_33190</name>
</gene>
<keyword evidence="2" id="KW-0812">Transmembrane</keyword>
<evidence type="ECO:0000256" key="2">
    <source>
        <dbReference type="SAM" id="Phobius"/>
    </source>
</evidence>
<keyword evidence="2" id="KW-1133">Transmembrane helix</keyword>
<reference evidence="3 4" key="1">
    <citation type="submission" date="2016-11" db="EMBL/GenBank/DDBJ databases">
        <title>Paenibacillus species isolates.</title>
        <authorList>
            <person name="Beno S.M."/>
        </authorList>
    </citation>
    <scope>NUCLEOTIDE SEQUENCE [LARGE SCALE GENOMIC DNA]</scope>
    <source>
        <strain evidence="3 4">FSL R5-0378</strain>
    </source>
</reference>
<keyword evidence="4" id="KW-1185">Reference proteome</keyword>
<sequence length="121" mass="13738">MGKYAASPAQTRPQTTQKNDKQPAGHHAGARRRIFLWLTFMILFMGWAGYTFIDQNSQIADKSSELSKKLRLEAQTTQTKAQLERDVKRLNDPEYIGQLARKKYGLYLPGETPIHAESTSP</sequence>
<name>A0A1R1E296_9BACL</name>
<organism evidence="3 4">
    <name type="scientific">Paenibacillus rhizosphaerae</name>
    <dbReference type="NCBI Taxonomy" id="297318"/>
    <lineage>
        <taxon>Bacteria</taxon>
        <taxon>Bacillati</taxon>
        <taxon>Bacillota</taxon>
        <taxon>Bacilli</taxon>
        <taxon>Bacillales</taxon>
        <taxon>Paenibacillaceae</taxon>
        <taxon>Paenibacillus</taxon>
    </lineage>
</organism>
<comment type="caution">
    <text evidence="3">The sequence shown here is derived from an EMBL/GenBank/DDBJ whole genome shotgun (WGS) entry which is preliminary data.</text>
</comment>
<proteinExistence type="predicted"/>
<dbReference type="Pfam" id="PF04977">
    <property type="entry name" value="DivIC"/>
    <property type="match status" value="1"/>
</dbReference>
<evidence type="ECO:0000256" key="1">
    <source>
        <dbReference type="SAM" id="MobiDB-lite"/>
    </source>
</evidence>
<evidence type="ECO:0008006" key="5">
    <source>
        <dbReference type="Google" id="ProtNLM"/>
    </source>
</evidence>
<protein>
    <recommendedName>
        <fullName evidence="5">Septation ring formation regulator EzrA</fullName>
    </recommendedName>
</protein>
<evidence type="ECO:0000313" key="3">
    <source>
        <dbReference type="EMBL" id="OMF45954.1"/>
    </source>
</evidence>
<dbReference type="InterPro" id="IPR007060">
    <property type="entry name" value="FtsL/DivIC"/>
</dbReference>
<dbReference type="EMBL" id="MRTP01000021">
    <property type="protein sequence ID" value="OMF45954.1"/>
    <property type="molecule type" value="Genomic_DNA"/>
</dbReference>
<keyword evidence="2" id="KW-0472">Membrane</keyword>
<evidence type="ECO:0000313" key="4">
    <source>
        <dbReference type="Proteomes" id="UP000187172"/>
    </source>
</evidence>
<dbReference type="RefSeq" id="WP_076176673.1">
    <property type="nucleotide sequence ID" value="NZ_MRTP01000021.1"/>
</dbReference>
<dbReference type="AlphaFoldDB" id="A0A1R1E296"/>
<feature type="region of interest" description="Disordered" evidence="1">
    <location>
        <begin position="1"/>
        <end position="28"/>
    </location>
</feature>
<feature type="compositionally biased region" description="Polar residues" evidence="1">
    <location>
        <begin position="8"/>
        <end position="17"/>
    </location>
</feature>
<accession>A0A1R1E296</accession>
<feature type="transmembrane region" description="Helical" evidence="2">
    <location>
        <begin position="34"/>
        <end position="53"/>
    </location>
</feature>
<dbReference type="Proteomes" id="UP000187172">
    <property type="component" value="Unassembled WGS sequence"/>
</dbReference>
<dbReference type="STRING" id="297318.BK138_33190"/>